<dbReference type="RefSeq" id="WP_173123515.1">
    <property type="nucleotide sequence ID" value="NZ_JABRWJ010000004.1"/>
</dbReference>
<sequence>MKRLPLVLYALVATASLAFASLQPPHVADIEAGSVKLAAVAVDALEPVSR</sequence>
<keyword evidence="3" id="KW-1185">Reference proteome</keyword>
<feature type="signal peptide" evidence="1">
    <location>
        <begin position="1"/>
        <end position="20"/>
    </location>
</feature>
<organism evidence="2 3">
    <name type="scientific">Pseudaquabacterium terrae</name>
    <dbReference type="NCBI Taxonomy" id="2732868"/>
    <lineage>
        <taxon>Bacteria</taxon>
        <taxon>Pseudomonadati</taxon>
        <taxon>Pseudomonadota</taxon>
        <taxon>Betaproteobacteria</taxon>
        <taxon>Burkholderiales</taxon>
        <taxon>Sphaerotilaceae</taxon>
        <taxon>Pseudaquabacterium</taxon>
    </lineage>
</organism>
<protein>
    <submittedName>
        <fullName evidence="2">Uncharacterized protein</fullName>
    </submittedName>
</protein>
<feature type="chain" id="PRO_5046050474" evidence="1">
    <location>
        <begin position="21"/>
        <end position="50"/>
    </location>
</feature>
<evidence type="ECO:0000313" key="2">
    <source>
        <dbReference type="EMBL" id="NRF68138.1"/>
    </source>
</evidence>
<evidence type="ECO:0000256" key="1">
    <source>
        <dbReference type="SAM" id="SignalP"/>
    </source>
</evidence>
<dbReference type="EMBL" id="JABRWJ010000004">
    <property type="protein sequence ID" value="NRF68138.1"/>
    <property type="molecule type" value="Genomic_DNA"/>
</dbReference>
<proteinExistence type="predicted"/>
<evidence type="ECO:0000313" key="3">
    <source>
        <dbReference type="Proteomes" id="UP000737171"/>
    </source>
</evidence>
<dbReference type="Proteomes" id="UP000737171">
    <property type="component" value="Unassembled WGS sequence"/>
</dbReference>
<accession>A0ABX2EHP5</accession>
<keyword evidence="1" id="KW-0732">Signal</keyword>
<gene>
    <name evidence="2" type="ORF">HLB44_14185</name>
</gene>
<comment type="caution">
    <text evidence="2">The sequence shown here is derived from an EMBL/GenBank/DDBJ whole genome shotgun (WGS) entry which is preliminary data.</text>
</comment>
<reference evidence="2 3" key="1">
    <citation type="submission" date="2020-05" db="EMBL/GenBank/DDBJ databases">
        <title>Aquincola sp. isolate from soil.</title>
        <authorList>
            <person name="Han J."/>
            <person name="Kim D.-U."/>
        </authorList>
    </citation>
    <scope>NUCLEOTIDE SEQUENCE [LARGE SCALE GENOMIC DNA]</scope>
    <source>
        <strain evidence="2 3">S2</strain>
    </source>
</reference>
<name>A0ABX2EHP5_9BURK</name>